<keyword evidence="3" id="KW-1185">Reference proteome</keyword>
<accession>A0A8K0G9G7</accession>
<gene>
    <name evidence="2" type="ORF">ILUMI_15895</name>
</gene>
<dbReference type="Proteomes" id="UP000801492">
    <property type="component" value="Unassembled WGS sequence"/>
</dbReference>
<sequence length="431" mass="48869">MAGFGGIKNITFQQRTTCKEIDAKIRSETLNNNAKRVAVDNFLYVNNVSSQFKIQTDDLCIPRRGCKRANDVCIVTTPVTVSGINNATSTVALKARTVIGSCHTSYQRELSFLVTDKITENLPLVSFNATKIKIVENIELADPNFNVPSKIDLLVGADVFYNLLLYGKISVEGKKVALQRARSRVAPVKRITLPQLELYGAQLLAKLTKCAINDLEIELSSVTYWTDFSIVLNWQNTEPAILKTFVANRVSKIQEITNVSHWKHVISKDNPAGIVSRGMEVEKLTNSIWWTGPNWLSQDSTFWPKNCVNEPTELLEVRKIKFTLVATEDFNLINRLQQLIQHFWKRWARDYMCQLEIRHKRKKKGDVKMEIGDLVLLKDENLPSMCWHFGRIMEKHPGTDGVTRVVSVKTQNGVVKKICPLPKDNDTANSH</sequence>
<organism evidence="2 3">
    <name type="scientific">Ignelater luminosus</name>
    <name type="common">Cucubano</name>
    <name type="synonym">Pyrophorus luminosus</name>
    <dbReference type="NCBI Taxonomy" id="2038154"/>
    <lineage>
        <taxon>Eukaryota</taxon>
        <taxon>Metazoa</taxon>
        <taxon>Ecdysozoa</taxon>
        <taxon>Arthropoda</taxon>
        <taxon>Hexapoda</taxon>
        <taxon>Insecta</taxon>
        <taxon>Pterygota</taxon>
        <taxon>Neoptera</taxon>
        <taxon>Endopterygota</taxon>
        <taxon>Coleoptera</taxon>
        <taxon>Polyphaga</taxon>
        <taxon>Elateriformia</taxon>
        <taxon>Elateroidea</taxon>
        <taxon>Elateridae</taxon>
        <taxon>Agrypninae</taxon>
        <taxon>Pyrophorini</taxon>
        <taxon>Ignelater</taxon>
    </lineage>
</organism>
<dbReference type="Pfam" id="PF18701">
    <property type="entry name" value="DUF5641"/>
    <property type="match status" value="1"/>
</dbReference>
<proteinExistence type="predicted"/>
<dbReference type="InterPro" id="IPR040676">
    <property type="entry name" value="DUF5641"/>
</dbReference>
<dbReference type="Pfam" id="PF05380">
    <property type="entry name" value="Peptidase_A17"/>
    <property type="match status" value="1"/>
</dbReference>
<dbReference type="AlphaFoldDB" id="A0A8K0G9G7"/>
<evidence type="ECO:0000313" key="3">
    <source>
        <dbReference type="Proteomes" id="UP000801492"/>
    </source>
</evidence>
<dbReference type="EMBL" id="VTPC01055483">
    <property type="protein sequence ID" value="KAF2890278.1"/>
    <property type="molecule type" value="Genomic_DNA"/>
</dbReference>
<comment type="caution">
    <text evidence="2">The sequence shown here is derived from an EMBL/GenBank/DDBJ whole genome shotgun (WGS) entry which is preliminary data.</text>
</comment>
<feature type="domain" description="DUF5641" evidence="1">
    <location>
        <begin position="334"/>
        <end position="417"/>
    </location>
</feature>
<dbReference type="OrthoDB" id="8065733at2759"/>
<reference evidence="2" key="1">
    <citation type="submission" date="2019-08" db="EMBL/GenBank/DDBJ databases">
        <title>The genome of the North American firefly Photinus pyralis.</title>
        <authorList>
            <consortium name="Photinus pyralis genome working group"/>
            <person name="Fallon T.R."/>
            <person name="Sander Lower S.E."/>
            <person name="Weng J.-K."/>
        </authorList>
    </citation>
    <scope>NUCLEOTIDE SEQUENCE</scope>
    <source>
        <strain evidence="2">TRF0915ILg1</strain>
        <tissue evidence="2">Whole body</tissue>
    </source>
</reference>
<dbReference type="InterPro" id="IPR008042">
    <property type="entry name" value="Retrotrans_Pao"/>
</dbReference>
<evidence type="ECO:0000259" key="1">
    <source>
        <dbReference type="Pfam" id="PF18701"/>
    </source>
</evidence>
<protein>
    <recommendedName>
        <fullName evidence="1">DUF5641 domain-containing protein</fullName>
    </recommendedName>
</protein>
<evidence type="ECO:0000313" key="2">
    <source>
        <dbReference type="EMBL" id="KAF2890278.1"/>
    </source>
</evidence>
<name>A0A8K0G9G7_IGNLU</name>
<dbReference type="PANTHER" id="PTHR47331">
    <property type="entry name" value="PHD-TYPE DOMAIN-CONTAINING PROTEIN"/>
    <property type="match status" value="1"/>
</dbReference>